<dbReference type="AlphaFoldDB" id="A0A0V1PZW2"/>
<accession>A0A0V1PZW2</accession>
<dbReference type="SFLD" id="SFLDS00003">
    <property type="entry name" value="Haloacid_Dehalogenase"/>
    <property type="match status" value="1"/>
</dbReference>
<dbReference type="GeneID" id="26839673"/>
<dbReference type="RefSeq" id="XP_015467691.1">
    <property type="nucleotide sequence ID" value="XM_015611494.1"/>
</dbReference>
<dbReference type="InterPro" id="IPR036412">
    <property type="entry name" value="HAD-like_sf"/>
</dbReference>
<evidence type="ECO:0000313" key="3">
    <source>
        <dbReference type="Proteomes" id="UP000054251"/>
    </source>
</evidence>
<dbReference type="Gene3D" id="3.40.50.1000">
    <property type="entry name" value="HAD superfamily/HAD-like"/>
    <property type="match status" value="1"/>
</dbReference>
<dbReference type="Pfam" id="PF00702">
    <property type="entry name" value="Hydrolase"/>
    <property type="match status" value="1"/>
</dbReference>
<reference evidence="2 3" key="1">
    <citation type="submission" date="2015-11" db="EMBL/GenBank/DDBJ databases">
        <title>The genome of Debaryomyces fabryi.</title>
        <authorList>
            <person name="Tafer H."/>
            <person name="Lopandic K."/>
        </authorList>
    </citation>
    <scope>NUCLEOTIDE SEQUENCE [LARGE SCALE GENOMIC DNA]</scope>
    <source>
        <strain evidence="2 3">CBS 789</strain>
    </source>
</reference>
<dbReference type="SUPFAM" id="SSF56784">
    <property type="entry name" value="HAD-like"/>
    <property type="match status" value="1"/>
</dbReference>
<dbReference type="PANTHER" id="PTHR46191:SF2">
    <property type="entry name" value="HALOACID DEHALOGENASE-LIKE HYDROLASE DOMAIN-CONTAINING PROTEIN 3"/>
    <property type="match status" value="1"/>
</dbReference>
<name>A0A0V1PZW2_9ASCO</name>
<dbReference type="InterPro" id="IPR051828">
    <property type="entry name" value="HAD-like_hydrolase_domain"/>
</dbReference>
<dbReference type="OrthoDB" id="444127at2759"/>
<evidence type="ECO:0000256" key="1">
    <source>
        <dbReference type="SAM" id="MobiDB-lite"/>
    </source>
</evidence>
<gene>
    <name evidence="2" type="ORF">AC631_02664</name>
</gene>
<comment type="caution">
    <text evidence="2">The sequence shown here is derived from an EMBL/GenBank/DDBJ whole genome shotgun (WGS) entry which is preliminary data.</text>
</comment>
<keyword evidence="3" id="KW-1185">Reference proteome</keyword>
<feature type="region of interest" description="Disordered" evidence="1">
    <location>
        <begin position="1"/>
        <end position="20"/>
    </location>
</feature>
<dbReference type="Gene3D" id="1.10.150.720">
    <property type="entry name" value="Haloacid dehalogenase-like hydrolase"/>
    <property type="match status" value="1"/>
</dbReference>
<dbReference type="Proteomes" id="UP000054251">
    <property type="component" value="Unassembled WGS sequence"/>
</dbReference>
<protein>
    <submittedName>
        <fullName evidence="2">Uncharacterized protein</fullName>
    </submittedName>
</protein>
<dbReference type="InterPro" id="IPR044924">
    <property type="entry name" value="HAD-SF_hydro_IA_REG-2-like_cap"/>
</dbReference>
<dbReference type="EMBL" id="LMYN01000049">
    <property type="protein sequence ID" value="KSA01589.1"/>
    <property type="molecule type" value="Genomic_DNA"/>
</dbReference>
<dbReference type="GO" id="GO:0005634">
    <property type="term" value="C:nucleus"/>
    <property type="evidence" value="ECO:0007669"/>
    <property type="project" value="TreeGrafter"/>
</dbReference>
<dbReference type="SFLD" id="SFLDG01129">
    <property type="entry name" value="C1.5:_HAD__Beta-PGM__Phosphata"/>
    <property type="match status" value="1"/>
</dbReference>
<proteinExistence type="predicted"/>
<organism evidence="2 3">
    <name type="scientific">Debaryomyces fabryi</name>
    <dbReference type="NCBI Taxonomy" id="58627"/>
    <lineage>
        <taxon>Eukaryota</taxon>
        <taxon>Fungi</taxon>
        <taxon>Dikarya</taxon>
        <taxon>Ascomycota</taxon>
        <taxon>Saccharomycotina</taxon>
        <taxon>Pichiomycetes</taxon>
        <taxon>Debaryomycetaceae</taxon>
        <taxon>Debaryomyces</taxon>
    </lineage>
</organism>
<dbReference type="InterPro" id="IPR023214">
    <property type="entry name" value="HAD_sf"/>
</dbReference>
<sequence>MSFQRTVHSKSDPLLSDPFHDHKKKVRGSNKQFPKPHFISFDVFGTLYTPKAPISHQYHAVAQEEFGINKSLESIEKEFPKIYSEIYERYPNYGKRSSDIGDCDIWWLEIIVKLFDIPHYTKDELSAQLCKRLLSYFTGPEAYMVYDDVVPTLTKLRENNINLIVSSNSDLRVMQILKNLGLMDFFAKDQIYLSYDLDASKPDKKFFDSVYERFLASNLHNPNDVDKQLYLENCWHVGDSQDKDFLGPIRSGWNAVLLDRENTSQFLINSHSPQRPMIKSCFAENSDEGVDSSELKIIANNRVVLRNLAQLLTIFGLHD</sequence>
<evidence type="ECO:0000313" key="2">
    <source>
        <dbReference type="EMBL" id="KSA01589.1"/>
    </source>
</evidence>
<dbReference type="PANTHER" id="PTHR46191">
    <property type="match status" value="1"/>
</dbReference>